<evidence type="ECO:0000313" key="2">
    <source>
        <dbReference type="Proteomes" id="UP000076722"/>
    </source>
</evidence>
<name>A0A164MQF2_9AGAM</name>
<gene>
    <name evidence="1" type="ORF">SISNIDRAFT_491492</name>
</gene>
<keyword evidence="2" id="KW-1185">Reference proteome</keyword>
<reference evidence="1 2" key="1">
    <citation type="journal article" date="2016" name="Mol. Biol. Evol.">
        <title>Comparative Genomics of Early-Diverging Mushroom-Forming Fungi Provides Insights into the Origins of Lignocellulose Decay Capabilities.</title>
        <authorList>
            <person name="Nagy L.G."/>
            <person name="Riley R."/>
            <person name="Tritt A."/>
            <person name="Adam C."/>
            <person name="Daum C."/>
            <person name="Floudas D."/>
            <person name="Sun H."/>
            <person name="Yadav J.S."/>
            <person name="Pangilinan J."/>
            <person name="Larsson K.H."/>
            <person name="Matsuura K."/>
            <person name="Barry K."/>
            <person name="Labutti K."/>
            <person name="Kuo R."/>
            <person name="Ohm R.A."/>
            <person name="Bhattacharya S.S."/>
            <person name="Shirouzu T."/>
            <person name="Yoshinaga Y."/>
            <person name="Martin F.M."/>
            <person name="Grigoriev I.V."/>
            <person name="Hibbett D.S."/>
        </authorList>
    </citation>
    <scope>NUCLEOTIDE SEQUENCE [LARGE SCALE GENOMIC DNA]</scope>
    <source>
        <strain evidence="1 2">HHB9708</strain>
    </source>
</reference>
<organism evidence="1 2">
    <name type="scientific">Sistotremastrum niveocremeum HHB9708</name>
    <dbReference type="NCBI Taxonomy" id="1314777"/>
    <lineage>
        <taxon>Eukaryota</taxon>
        <taxon>Fungi</taxon>
        <taxon>Dikarya</taxon>
        <taxon>Basidiomycota</taxon>
        <taxon>Agaricomycotina</taxon>
        <taxon>Agaricomycetes</taxon>
        <taxon>Sistotremastrales</taxon>
        <taxon>Sistotremastraceae</taxon>
        <taxon>Sertulicium</taxon>
        <taxon>Sertulicium niveocremeum</taxon>
    </lineage>
</organism>
<evidence type="ECO:0000313" key="1">
    <source>
        <dbReference type="EMBL" id="KZS86933.1"/>
    </source>
</evidence>
<dbReference type="AlphaFoldDB" id="A0A164MQF2"/>
<proteinExistence type="predicted"/>
<accession>A0A164MQF2</accession>
<dbReference type="Proteomes" id="UP000076722">
    <property type="component" value="Unassembled WGS sequence"/>
</dbReference>
<sequence>MRLPDELYGKILEHTRARPVNQRPRRRAYYDENADSRITEDRNLTQYCLVSKAWYREARRLLWTELYVGIAHGARLVRLRKQLLSLSQEWDCALYVRSLYLAAPTMSEDDSRTLVPIVCRLLSSASGLQTLDVTIDESFAKHYIPHIFHCRYPNLFNLSLSLRRLRSKTLPETDLLQFLITHPSISKLVVHDRYSETNATHWSKFRSPGLLPNLISFRGGIIEARMLSGTSLTKLVITSPGSPTYIPTFPQNLEILDGYMNSVVTLELTEPNDTPLTLDNLIILRRCFPSLRTLKGLYLTAATLAWLAPTYAVTHEPLLLNLQSLVLFDNTEHETPPSPHIDEMMHRAVMCLPCLFPSIQVMELRRTDHSSGLYRDWHQDWRRYAFSPQQEFQVSSGVRYPVCDELYEHDEF</sequence>
<protein>
    <submittedName>
        <fullName evidence="1">Uncharacterized protein</fullName>
    </submittedName>
</protein>
<dbReference type="EMBL" id="KV419462">
    <property type="protein sequence ID" value="KZS86933.1"/>
    <property type="molecule type" value="Genomic_DNA"/>
</dbReference>